<dbReference type="AlphaFoldDB" id="A0A9D1PQN1"/>
<comment type="caution">
    <text evidence="2">The sequence shown here is derived from an EMBL/GenBank/DDBJ whole genome shotgun (WGS) entry which is preliminary data.</text>
</comment>
<dbReference type="SUPFAM" id="SSF55729">
    <property type="entry name" value="Acyl-CoA N-acyltransferases (Nat)"/>
    <property type="match status" value="1"/>
</dbReference>
<reference evidence="2" key="2">
    <citation type="submission" date="2021-04" db="EMBL/GenBank/DDBJ databases">
        <authorList>
            <person name="Gilroy R."/>
        </authorList>
    </citation>
    <scope>NUCLEOTIDE SEQUENCE</scope>
    <source>
        <strain evidence="2">CHK169-2315</strain>
    </source>
</reference>
<feature type="domain" description="N-acetyltransferase" evidence="1">
    <location>
        <begin position="1"/>
        <end position="141"/>
    </location>
</feature>
<evidence type="ECO:0000313" key="2">
    <source>
        <dbReference type="EMBL" id="HIV75814.1"/>
    </source>
</evidence>
<evidence type="ECO:0000313" key="3">
    <source>
        <dbReference type="Proteomes" id="UP000823937"/>
    </source>
</evidence>
<dbReference type="Proteomes" id="UP000823937">
    <property type="component" value="Unassembled WGS sequence"/>
</dbReference>
<protein>
    <submittedName>
        <fullName evidence="2">GNAT family N-acetyltransferase</fullName>
    </submittedName>
</protein>
<sequence>MEIFIVQNEQQLQDAYTIRKKVFVEEQNVPLSIELDEHDEHATHFICYDSSNKPVGASRLRFIDNYGKLERICVDKGLRGKSIGKKIIEIMEVEIIHQGYHEAVLNAQTHATTFYEKLGYEVISDEFIDAGIPHVTMKKTL</sequence>
<dbReference type="Pfam" id="PF13673">
    <property type="entry name" value="Acetyltransf_10"/>
    <property type="match status" value="1"/>
</dbReference>
<dbReference type="InterPro" id="IPR000182">
    <property type="entry name" value="GNAT_dom"/>
</dbReference>
<dbReference type="GO" id="GO:0004343">
    <property type="term" value="F:glucosamine 6-phosphate N-acetyltransferase activity"/>
    <property type="evidence" value="ECO:0007669"/>
    <property type="project" value="TreeGrafter"/>
</dbReference>
<dbReference type="PANTHER" id="PTHR13355:SF11">
    <property type="entry name" value="GLUCOSAMINE 6-PHOSPHATE N-ACETYLTRANSFERASE"/>
    <property type="match status" value="1"/>
</dbReference>
<name>A0A9D1PQN1_9BACI</name>
<dbReference type="InterPro" id="IPR039143">
    <property type="entry name" value="GNPNAT1-like"/>
</dbReference>
<dbReference type="EMBL" id="DXHX01000172">
    <property type="protein sequence ID" value="HIV75814.1"/>
    <property type="molecule type" value="Genomic_DNA"/>
</dbReference>
<dbReference type="InterPro" id="IPR016181">
    <property type="entry name" value="Acyl_CoA_acyltransferase"/>
</dbReference>
<reference evidence="2" key="1">
    <citation type="journal article" date="2021" name="PeerJ">
        <title>Extensive microbial diversity within the chicken gut microbiome revealed by metagenomics and culture.</title>
        <authorList>
            <person name="Gilroy R."/>
            <person name="Ravi A."/>
            <person name="Getino M."/>
            <person name="Pursley I."/>
            <person name="Horton D.L."/>
            <person name="Alikhan N.F."/>
            <person name="Baker D."/>
            <person name="Gharbi K."/>
            <person name="Hall N."/>
            <person name="Watson M."/>
            <person name="Adriaenssens E.M."/>
            <person name="Foster-Nyarko E."/>
            <person name="Jarju S."/>
            <person name="Secka A."/>
            <person name="Antonio M."/>
            <person name="Oren A."/>
            <person name="Chaudhuri R.R."/>
            <person name="La Ragione R."/>
            <person name="Hildebrand F."/>
            <person name="Pallen M.J."/>
        </authorList>
    </citation>
    <scope>NUCLEOTIDE SEQUENCE</scope>
    <source>
        <strain evidence="2">CHK169-2315</strain>
    </source>
</reference>
<dbReference type="PANTHER" id="PTHR13355">
    <property type="entry name" value="GLUCOSAMINE 6-PHOSPHATE N-ACETYLTRANSFERASE"/>
    <property type="match status" value="1"/>
</dbReference>
<proteinExistence type="predicted"/>
<evidence type="ECO:0000259" key="1">
    <source>
        <dbReference type="PROSITE" id="PS51186"/>
    </source>
</evidence>
<dbReference type="Gene3D" id="3.40.630.30">
    <property type="match status" value="1"/>
</dbReference>
<accession>A0A9D1PQN1</accession>
<organism evidence="2 3">
    <name type="scientific">Candidatus Pseudogracilibacillus intestinigallinarum</name>
    <dbReference type="NCBI Taxonomy" id="2838742"/>
    <lineage>
        <taxon>Bacteria</taxon>
        <taxon>Bacillati</taxon>
        <taxon>Bacillota</taxon>
        <taxon>Bacilli</taxon>
        <taxon>Bacillales</taxon>
        <taxon>Bacillaceae</taxon>
        <taxon>Pseudogracilibacillus</taxon>
    </lineage>
</organism>
<dbReference type="PROSITE" id="PS51186">
    <property type="entry name" value="GNAT"/>
    <property type="match status" value="1"/>
</dbReference>
<gene>
    <name evidence="2" type="ORF">H9895_12125</name>
</gene>